<dbReference type="Proteomes" id="UP000029839">
    <property type="component" value="Unassembled WGS sequence"/>
</dbReference>
<dbReference type="EMBL" id="AXCY01000053">
    <property type="protein sequence ID" value="KGM10357.1"/>
    <property type="molecule type" value="Genomic_DNA"/>
</dbReference>
<name>A0A0A0BRT3_9CELL</name>
<proteinExistence type="inferred from homology"/>
<evidence type="ECO:0000313" key="5">
    <source>
        <dbReference type="EMBL" id="KGM10357.1"/>
    </source>
</evidence>
<evidence type="ECO:0000256" key="1">
    <source>
        <dbReference type="ARBA" id="ARBA00010088"/>
    </source>
</evidence>
<dbReference type="Gene3D" id="3.40.50.1820">
    <property type="entry name" value="alpha/beta hydrolase"/>
    <property type="match status" value="1"/>
</dbReference>
<dbReference type="PROSITE" id="PS51257">
    <property type="entry name" value="PROKAR_LIPOPROTEIN"/>
    <property type="match status" value="1"/>
</dbReference>
<keyword evidence="6" id="KW-1185">Reference proteome</keyword>
<keyword evidence="2" id="KW-0732">Signal</keyword>
<reference evidence="5 6" key="1">
    <citation type="submission" date="2013-08" db="EMBL/GenBank/DDBJ databases">
        <title>Genome sequencing of Cellulomonas carbonis T26.</title>
        <authorList>
            <person name="Chen F."/>
            <person name="Li Y."/>
            <person name="Wang G."/>
        </authorList>
    </citation>
    <scope>NUCLEOTIDE SEQUENCE [LARGE SCALE GENOMIC DNA]</scope>
    <source>
        <strain evidence="5 6">T26</strain>
    </source>
</reference>
<protein>
    <submittedName>
        <fullName evidence="5">Transporter</fullName>
    </submittedName>
</protein>
<evidence type="ECO:0000259" key="4">
    <source>
        <dbReference type="Pfam" id="PF08386"/>
    </source>
</evidence>
<evidence type="ECO:0000313" key="6">
    <source>
        <dbReference type="Proteomes" id="UP000029839"/>
    </source>
</evidence>
<dbReference type="InterPro" id="IPR029058">
    <property type="entry name" value="AB_hydrolase_fold"/>
</dbReference>
<comment type="similarity">
    <text evidence="1">Belongs to the peptidase S33 family.</text>
</comment>
<accession>A0A0A0BRT3</accession>
<dbReference type="PANTHER" id="PTHR43248">
    <property type="entry name" value="2-SUCCINYL-6-HYDROXY-2,4-CYCLOHEXADIENE-1-CARBOXYLATE SYNTHASE"/>
    <property type="match status" value="1"/>
</dbReference>
<dbReference type="AlphaFoldDB" id="A0A0A0BRT3"/>
<reference evidence="5 6" key="2">
    <citation type="journal article" date="2015" name="Stand. Genomic Sci.">
        <title>Draft genome sequence of Cellulomonas carbonis T26(T) and comparative analysis of six Cellulomonas genomes.</title>
        <authorList>
            <person name="Zhuang W."/>
            <person name="Zhang S."/>
            <person name="Xia X."/>
            <person name="Wang G."/>
        </authorList>
    </citation>
    <scope>NUCLEOTIDE SEQUENCE [LARGE SCALE GENOMIC DNA]</scope>
    <source>
        <strain evidence="5 6">T26</strain>
    </source>
</reference>
<keyword evidence="3" id="KW-0378">Hydrolase</keyword>
<dbReference type="InterPro" id="IPR013595">
    <property type="entry name" value="Pept_S33_TAP-like_C"/>
</dbReference>
<feature type="domain" description="Peptidase S33 tripeptidyl aminopeptidase-like C-terminal" evidence="4">
    <location>
        <begin position="414"/>
        <end position="513"/>
    </location>
</feature>
<dbReference type="Pfam" id="PF08386">
    <property type="entry name" value="Abhydrolase_4"/>
    <property type="match status" value="1"/>
</dbReference>
<dbReference type="GO" id="GO:0016787">
    <property type="term" value="F:hydrolase activity"/>
    <property type="evidence" value="ECO:0007669"/>
    <property type="project" value="UniProtKB-KW"/>
</dbReference>
<evidence type="ECO:0000256" key="2">
    <source>
        <dbReference type="ARBA" id="ARBA00022729"/>
    </source>
</evidence>
<organism evidence="5 6">
    <name type="scientific">Cellulomonas carbonis T26</name>
    <dbReference type="NCBI Taxonomy" id="947969"/>
    <lineage>
        <taxon>Bacteria</taxon>
        <taxon>Bacillati</taxon>
        <taxon>Actinomycetota</taxon>
        <taxon>Actinomycetes</taxon>
        <taxon>Micrococcales</taxon>
        <taxon>Cellulomonadaceae</taxon>
        <taxon>Cellulomonas</taxon>
    </lineage>
</organism>
<sequence length="515" mass="54755">MLVTSPRPAARLTARTLVRSLAGGLVAVLALAGCVAPKEQSTPGAQDGWSIEAFYAQGVVWEECGDAECATVRAPLDWDDPEEGGIDLALKRHRATGPADERIGSLLINPGGPGASGVEFLDYAVASTLSDRLLAAYDVVGFDPRGVGSSSAVECGDDAEVDEFFAEYRPIESQADLDAARAVVREFGETCAEDTGPLIGEIDTASAARDMDLIRALLGDEQLYYAGFSYGTLLGAVYADLFPDRVGRLLLDGALDPSNGSDEFVAGQAEGFEDALRSYVEYCLAGQGCPLTGDVEDGLDQVSALVDRIGERPLRAGDGRELNRRMAFYGLAAALYDDESWSYLTLALEEALTRDSGQTLYQLANLYLRRDADGTYTSNMMVAFNAINCLDYATVERGFDEFSAFADELEKVAPTFGTSFAEVTCESWPVEPVGERDTVDAPGAAPILVVGTTGDPATPYEWSVALAEQLESGTLLTWEGEGHTAYGRGDACVTETVDAYLVDGVVPEDGAVCGR</sequence>
<dbReference type="RefSeq" id="WP_229734563.1">
    <property type="nucleotide sequence ID" value="NZ_AXCY01000053.1"/>
</dbReference>
<dbReference type="SUPFAM" id="SSF53474">
    <property type="entry name" value="alpha/beta-Hydrolases"/>
    <property type="match status" value="1"/>
</dbReference>
<comment type="caution">
    <text evidence="5">The sequence shown here is derived from an EMBL/GenBank/DDBJ whole genome shotgun (WGS) entry which is preliminary data.</text>
</comment>
<evidence type="ECO:0000256" key="3">
    <source>
        <dbReference type="ARBA" id="ARBA00022801"/>
    </source>
</evidence>
<dbReference type="InterPro" id="IPR051601">
    <property type="entry name" value="Serine_prot/Carboxylest_S33"/>
</dbReference>
<gene>
    <name evidence="5" type="ORF">N868_15655</name>
</gene>
<dbReference type="PANTHER" id="PTHR43248:SF29">
    <property type="entry name" value="TRIPEPTIDYL AMINOPEPTIDASE"/>
    <property type="match status" value="1"/>
</dbReference>